<evidence type="ECO:0000256" key="5">
    <source>
        <dbReference type="ARBA" id="ARBA00036813"/>
    </source>
</evidence>
<dbReference type="PANTHER" id="PTHR43272:SF83">
    <property type="entry name" value="ACYL-COA SYNTHETASE LONG-CHAIN, ISOFORM J"/>
    <property type="match status" value="1"/>
</dbReference>
<comment type="catalytic activity">
    <reaction evidence="5">
        <text>a long-chain fatty acid + ATP + CoA = a long-chain fatty acyl-CoA + AMP + diphosphate</text>
        <dbReference type="Rhea" id="RHEA:15421"/>
        <dbReference type="ChEBI" id="CHEBI:30616"/>
        <dbReference type="ChEBI" id="CHEBI:33019"/>
        <dbReference type="ChEBI" id="CHEBI:57287"/>
        <dbReference type="ChEBI" id="CHEBI:57560"/>
        <dbReference type="ChEBI" id="CHEBI:83139"/>
        <dbReference type="ChEBI" id="CHEBI:456215"/>
        <dbReference type="EC" id="6.2.1.3"/>
    </reaction>
</comment>
<evidence type="ECO:0000256" key="4">
    <source>
        <dbReference type="ARBA" id="ARBA00022840"/>
    </source>
</evidence>
<dbReference type="GO" id="GO:0005524">
    <property type="term" value="F:ATP binding"/>
    <property type="evidence" value="ECO:0007669"/>
    <property type="project" value="UniProtKB-KW"/>
</dbReference>
<dbReference type="InterPro" id="IPR020845">
    <property type="entry name" value="AMP-binding_CS"/>
</dbReference>
<evidence type="ECO:0000256" key="2">
    <source>
        <dbReference type="ARBA" id="ARBA00022598"/>
    </source>
</evidence>
<dbReference type="InterPro" id="IPR000873">
    <property type="entry name" value="AMP-dep_synth/lig_dom"/>
</dbReference>
<comment type="caution">
    <text evidence="7">The sequence shown here is derived from an EMBL/GenBank/DDBJ whole genome shotgun (WGS) entry which is preliminary data.</text>
</comment>
<dbReference type="SUPFAM" id="SSF56801">
    <property type="entry name" value="Acetyl-CoA synthetase-like"/>
    <property type="match status" value="1"/>
</dbReference>
<evidence type="ECO:0000313" key="7">
    <source>
        <dbReference type="EMBL" id="KAL2651166.1"/>
    </source>
</evidence>
<proteinExistence type="inferred from homology"/>
<name>A0ABD1ZI90_9MARC</name>
<evidence type="ECO:0000259" key="6">
    <source>
        <dbReference type="Pfam" id="PF00501"/>
    </source>
</evidence>
<keyword evidence="2" id="KW-0436">Ligase</keyword>
<dbReference type="Pfam" id="PF00501">
    <property type="entry name" value="AMP-binding"/>
    <property type="match status" value="1"/>
</dbReference>
<dbReference type="CDD" id="cd17639">
    <property type="entry name" value="LC_FACS_euk1"/>
    <property type="match status" value="1"/>
</dbReference>
<gene>
    <name evidence="7" type="ORF">R1flu_019294</name>
</gene>
<dbReference type="Gene3D" id="3.40.50.12780">
    <property type="entry name" value="N-terminal domain of ligase-like"/>
    <property type="match status" value="1"/>
</dbReference>
<comment type="similarity">
    <text evidence="1">Belongs to the ATP-dependent AMP-binding enzyme family.</text>
</comment>
<dbReference type="EMBL" id="JBHFFA010000001">
    <property type="protein sequence ID" value="KAL2651166.1"/>
    <property type="molecule type" value="Genomic_DNA"/>
</dbReference>
<accession>A0ABD1ZI90</accession>
<sequence>MVSEFSFGMGTTGPQLTFLVERSTSSFQPLSIEHVLTTFEHVMATADTQPPASSLESPGGALPLLDVSTTAKHNSIGGTMTPIVVSILIPVLISLALRSRGEKKKTAAVRIDVGGEPGYAVRNHRYLSLLETPWEGANTIAALFEDVCKNYSAQRLLGTRELIQRETSKSPDGRPLEKLTLGKYVWQSFGEVYQRVIDFSSGLVALGLKKGEKVAIFAETRAEWFIALQACSRRSNTVVTIYASLGDESLAHSLNETEVTTVICDRKQLKKLLDMSSQLETVKRVVFMDDSAIKAEPVLSGASSSWVVEPFAKVESLGKESPVKPDLPSSSDVAVIMYTSGSTGLPKGVMMTHGNIVATIAGLTTAVPNLSSSDVYLAYLPLAHVLELVAELTVCAGGAAIGYGTPLTLTDTSNKIKKGTKGDATELQPTLMTAVPAILDRVRDGVRKQVNAAGGLKKQMFELAYNRRLAAIEGSWFGAVGPEKFLWDKIVFGKIRAVLGGRIRGVLSGGAPLSGDTQRFMNICFGAPVGQGYGLTETCAGGTFSEWSDTSVGSVGPPVPCVYIKLVDWDEGGYRTTDTPMPRGEIVLGGPTVTMGYFKNQAKTDEVYKVDEKGIRWFYTGDIGRFHLDGRLEIIDRKKDIVKLQHGEYVSLGKVEAVMMGAHYVDTGMLHADPFHAYTVALIVPNQPNLEGWAKVASISFDTFEELCQKKEAEQEVLSDIVKVCQQGKLQKFEIPAKIKLLSEPWTPESGLVTAALKIKREVLRKTFAEELKKLYV</sequence>
<dbReference type="GO" id="GO:0004467">
    <property type="term" value="F:long-chain fatty acid-CoA ligase activity"/>
    <property type="evidence" value="ECO:0007669"/>
    <property type="project" value="UniProtKB-EC"/>
</dbReference>
<keyword evidence="4" id="KW-0067">ATP-binding</keyword>
<evidence type="ECO:0000256" key="3">
    <source>
        <dbReference type="ARBA" id="ARBA00022741"/>
    </source>
</evidence>
<dbReference type="PROSITE" id="PS00455">
    <property type="entry name" value="AMP_BINDING"/>
    <property type="match status" value="1"/>
</dbReference>
<dbReference type="Proteomes" id="UP001605036">
    <property type="component" value="Unassembled WGS sequence"/>
</dbReference>
<evidence type="ECO:0000313" key="8">
    <source>
        <dbReference type="Proteomes" id="UP001605036"/>
    </source>
</evidence>
<keyword evidence="3" id="KW-0547">Nucleotide-binding</keyword>
<reference evidence="7 8" key="1">
    <citation type="submission" date="2024-09" db="EMBL/GenBank/DDBJ databases">
        <title>Chromosome-scale assembly of Riccia fluitans.</title>
        <authorList>
            <person name="Paukszto L."/>
            <person name="Sawicki J."/>
            <person name="Karawczyk K."/>
            <person name="Piernik-Szablinska J."/>
            <person name="Szczecinska M."/>
            <person name="Mazdziarz M."/>
        </authorList>
    </citation>
    <scope>NUCLEOTIDE SEQUENCE [LARGE SCALE GENOMIC DNA]</scope>
    <source>
        <strain evidence="7">Rf_01</strain>
        <tissue evidence="7">Aerial parts of the thallus</tissue>
    </source>
</reference>
<keyword evidence="8" id="KW-1185">Reference proteome</keyword>
<dbReference type="InterPro" id="IPR042099">
    <property type="entry name" value="ANL_N_sf"/>
</dbReference>
<organism evidence="7 8">
    <name type="scientific">Riccia fluitans</name>
    <dbReference type="NCBI Taxonomy" id="41844"/>
    <lineage>
        <taxon>Eukaryota</taxon>
        <taxon>Viridiplantae</taxon>
        <taxon>Streptophyta</taxon>
        <taxon>Embryophyta</taxon>
        <taxon>Marchantiophyta</taxon>
        <taxon>Marchantiopsida</taxon>
        <taxon>Marchantiidae</taxon>
        <taxon>Marchantiales</taxon>
        <taxon>Ricciaceae</taxon>
        <taxon>Riccia</taxon>
    </lineage>
</organism>
<dbReference type="PANTHER" id="PTHR43272">
    <property type="entry name" value="LONG-CHAIN-FATTY-ACID--COA LIGASE"/>
    <property type="match status" value="1"/>
</dbReference>
<feature type="domain" description="AMP-dependent synthetase/ligase" evidence="6">
    <location>
        <begin position="177"/>
        <end position="598"/>
    </location>
</feature>
<dbReference type="AlphaFoldDB" id="A0ABD1ZI90"/>
<evidence type="ECO:0000256" key="1">
    <source>
        <dbReference type="ARBA" id="ARBA00006432"/>
    </source>
</evidence>
<protein>
    <recommendedName>
        <fullName evidence="6">AMP-dependent synthetase/ligase domain-containing protein</fullName>
    </recommendedName>
</protein>